<protein>
    <recommendedName>
        <fullName evidence="5">5-bromo-4-chloroindolyl phosphate hydrolysis protein</fullName>
    </recommendedName>
</protein>
<feature type="transmembrane region" description="Helical" evidence="2">
    <location>
        <begin position="6"/>
        <end position="26"/>
    </location>
</feature>
<dbReference type="AlphaFoldDB" id="A0A6I2GCD1"/>
<gene>
    <name evidence="3" type="ORF">GIY09_06145</name>
</gene>
<keyword evidence="2" id="KW-1133">Transmembrane helix</keyword>
<feature type="transmembrane region" description="Helical" evidence="2">
    <location>
        <begin position="98"/>
        <end position="118"/>
    </location>
</feature>
<keyword evidence="4" id="KW-1185">Reference proteome</keyword>
<dbReference type="Pfam" id="PF10112">
    <property type="entry name" value="Halogen_Hydrol"/>
    <property type="match status" value="1"/>
</dbReference>
<evidence type="ECO:0000256" key="2">
    <source>
        <dbReference type="SAM" id="Phobius"/>
    </source>
</evidence>
<evidence type="ECO:0000313" key="3">
    <source>
        <dbReference type="EMBL" id="MRI85457.1"/>
    </source>
</evidence>
<sequence>MLSFGYAFFCILVLIISGIYAHRLISGKNLTPKYKKKIQLSLGVLIFIAVALLIFGIDFLHITFLPTYVISIVLSIILNSFLLTLIFNKLQESFHYPLLKIIYYIGITFIFLTSFTIYQGGYGLSFEPTIVTAILVIASSIAVGVMMLFFKVYKNLRSGNVTFNNFPQAFTNKDKIQHYYDQGLNDSEIEYFRSQMAVARDQIKSIETGVNQTAKLRAIEVRYNTIEVLQNFFKDIVEEPTRFTQASQFLYKFLPSLEDLIQKYNEINGHVAKNKQTYLILERSAQTIEQICEQITDEYVLFHEETYKEMQDEIKLANRNLSRKAARQNMNQTQDSDSITDTVSDILKESNDWLDDNNDI</sequence>
<organism evidence="3 4">
    <name type="scientific">Fundicoccus ignavus</name>
    <dbReference type="NCBI Taxonomy" id="2664442"/>
    <lineage>
        <taxon>Bacteria</taxon>
        <taxon>Bacillati</taxon>
        <taxon>Bacillota</taxon>
        <taxon>Bacilli</taxon>
        <taxon>Lactobacillales</taxon>
        <taxon>Aerococcaceae</taxon>
        <taxon>Fundicoccus</taxon>
    </lineage>
</organism>
<keyword evidence="2" id="KW-0472">Membrane</keyword>
<name>A0A6I2GCD1_9LACT</name>
<reference evidence="3 4" key="1">
    <citation type="submission" date="2019-11" db="EMBL/GenBank/DDBJ databases">
        <title>Characterisation of Fundicoccus ignavus gen. nov. sp. nov., a novel genus of the family Aerococcaceae isolated from bulk tank milk.</title>
        <authorList>
            <person name="Siebert A."/>
            <person name="Huptas C."/>
            <person name="Wenning M."/>
            <person name="Scherer S."/>
            <person name="Doll E.V."/>
        </authorList>
    </citation>
    <scope>NUCLEOTIDE SEQUENCE [LARGE SCALE GENOMIC DNA]</scope>
    <source>
        <strain evidence="3 4">WS4759</strain>
    </source>
</reference>
<proteinExistence type="predicted"/>
<comment type="caution">
    <text evidence="3">The sequence shown here is derived from an EMBL/GenBank/DDBJ whole genome shotgun (WGS) entry which is preliminary data.</text>
</comment>
<keyword evidence="1" id="KW-0175">Coiled coil</keyword>
<feature type="transmembrane region" description="Helical" evidence="2">
    <location>
        <begin position="68"/>
        <end position="86"/>
    </location>
</feature>
<evidence type="ECO:0008006" key="5">
    <source>
        <dbReference type="Google" id="ProtNLM"/>
    </source>
</evidence>
<feature type="coiled-coil region" evidence="1">
    <location>
        <begin position="300"/>
        <end position="327"/>
    </location>
</feature>
<dbReference type="EMBL" id="WJQS01000004">
    <property type="protein sequence ID" value="MRI85457.1"/>
    <property type="molecule type" value="Genomic_DNA"/>
</dbReference>
<dbReference type="InterPro" id="IPR018770">
    <property type="entry name" value="ChloroindolylP_hydrolase"/>
</dbReference>
<keyword evidence="2" id="KW-0812">Transmembrane</keyword>
<accession>A0A6I2GCD1</accession>
<feature type="transmembrane region" description="Helical" evidence="2">
    <location>
        <begin position="38"/>
        <end position="62"/>
    </location>
</feature>
<feature type="transmembrane region" description="Helical" evidence="2">
    <location>
        <begin position="130"/>
        <end position="150"/>
    </location>
</feature>
<dbReference type="Proteomes" id="UP000430975">
    <property type="component" value="Unassembled WGS sequence"/>
</dbReference>
<evidence type="ECO:0000256" key="1">
    <source>
        <dbReference type="SAM" id="Coils"/>
    </source>
</evidence>
<dbReference type="RefSeq" id="WP_153863487.1">
    <property type="nucleotide sequence ID" value="NZ_WJQS01000004.1"/>
</dbReference>
<evidence type="ECO:0000313" key="4">
    <source>
        <dbReference type="Proteomes" id="UP000430975"/>
    </source>
</evidence>